<protein>
    <submittedName>
        <fullName evidence="1">Uncharacterized protein</fullName>
    </submittedName>
</protein>
<evidence type="ECO:0000313" key="2">
    <source>
        <dbReference type="Proteomes" id="UP000664859"/>
    </source>
</evidence>
<dbReference type="SUPFAM" id="SSF55874">
    <property type="entry name" value="ATPase domain of HSP90 chaperone/DNA topoisomerase II/histidine kinase"/>
    <property type="match status" value="1"/>
</dbReference>
<gene>
    <name evidence="1" type="ORF">JKP88DRAFT_285336</name>
</gene>
<dbReference type="EMBL" id="JAFCMP010000021">
    <property type="protein sequence ID" value="KAG5191337.1"/>
    <property type="molecule type" value="Genomic_DNA"/>
</dbReference>
<comment type="caution">
    <text evidence="1">The sequence shown here is derived from an EMBL/GenBank/DDBJ whole genome shotgun (WGS) entry which is preliminary data.</text>
</comment>
<reference evidence="1" key="1">
    <citation type="submission" date="2021-02" db="EMBL/GenBank/DDBJ databases">
        <title>First Annotated Genome of the Yellow-green Alga Tribonema minus.</title>
        <authorList>
            <person name="Mahan K.M."/>
        </authorList>
    </citation>
    <scope>NUCLEOTIDE SEQUENCE</scope>
    <source>
        <strain evidence="1">UTEX B ZZ1240</strain>
    </source>
</reference>
<name>A0A836CM10_9STRA</name>
<proteinExistence type="predicted"/>
<dbReference type="Proteomes" id="UP000664859">
    <property type="component" value="Unassembled WGS sequence"/>
</dbReference>
<dbReference type="AlphaFoldDB" id="A0A836CM10"/>
<evidence type="ECO:0000313" key="1">
    <source>
        <dbReference type="EMBL" id="KAG5191337.1"/>
    </source>
</evidence>
<dbReference type="OrthoDB" id="2015534at2759"/>
<dbReference type="InterPro" id="IPR036890">
    <property type="entry name" value="HATPase_C_sf"/>
</dbReference>
<sequence>MMDSMRVEIDRMHSVQVEKHDELKRSRDRLQMLLSTAHRSAAHTLREKQRLELFKLAEEEKQRTVNSNVISNAKAQEAMSNHMFHEMRNVLSSMLAISDTMADDPSLRDMALRQRSMCQYAVETMDTMLDVTLYQGGMYKVRKSSKKLTDLFDSAIMLQGDRVAHGVALTRVAPDSVYDVDTHVLTQLLVNLLSNSSKATKSGQIRLVAPPATGH</sequence>
<keyword evidence="2" id="KW-1185">Reference proteome</keyword>
<accession>A0A836CM10</accession>
<organism evidence="1 2">
    <name type="scientific">Tribonema minus</name>
    <dbReference type="NCBI Taxonomy" id="303371"/>
    <lineage>
        <taxon>Eukaryota</taxon>
        <taxon>Sar</taxon>
        <taxon>Stramenopiles</taxon>
        <taxon>Ochrophyta</taxon>
        <taxon>PX clade</taxon>
        <taxon>Xanthophyceae</taxon>
        <taxon>Tribonematales</taxon>
        <taxon>Tribonemataceae</taxon>
        <taxon>Tribonema</taxon>
    </lineage>
</organism>